<name>A0A0W0ZAV4_LEGSP</name>
<dbReference type="NCBIfam" id="NF001924">
    <property type="entry name" value="PRK00702.1"/>
    <property type="match status" value="1"/>
</dbReference>
<dbReference type="Pfam" id="PF06026">
    <property type="entry name" value="Rib_5-P_isom_A"/>
    <property type="match status" value="1"/>
</dbReference>
<comment type="caution">
    <text evidence="4">The sequence shown here is derived from an EMBL/GenBank/DDBJ whole genome shotgun (WGS) entry which is preliminary data.</text>
</comment>
<dbReference type="PATRIC" id="fig|452.5.peg.51"/>
<dbReference type="OrthoDB" id="5870696at2"/>
<evidence type="ECO:0000256" key="2">
    <source>
        <dbReference type="ARBA" id="ARBA00023235"/>
    </source>
</evidence>
<feature type="binding site" evidence="3">
    <location>
        <position position="119"/>
    </location>
    <ligand>
        <name>substrate</name>
    </ligand>
</feature>
<evidence type="ECO:0000256" key="1">
    <source>
        <dbReference type="ARBA" id="ARBA00001713"/>
    </source>
</evidence>
<dbReference type="Gene3D" id="3.30.70.260">
    <property type="match status" value="1"/>
</dbReference>
<accession>A0A0W0ZAV4</accession>
<feature type="binding site" evidence="3">
    <location>
        <begin position="79"/>
        <end position="82"/>
    </location>
    <ligand>
        <name>substrate</name>
    </ligand>
</feature>
<protein>
    <recommendedName>
        <fullName evidence="3">Ribose-5-phosphate isomerase A</fullName>
        <ecNumber evidence="3">5.3.1.6</ecNumber>
    </recommendedName>
    <alternativeName>
        <fullName evidence="3">Phosphoriboisomerase A</fullName>
        <shortName evidence="3">PRI</shortName>
    </alternativeName>
</protein>
<dbReference type="GO" id="GO:0006014">
    <property type="term" value="P:D-ribose metabolic process"/>
    <property type="evidence" value="ECO:0007669"/>
    <property type="project" value="TreeGrafter"/>
</dbReference>
<reference evidence="4 5" key="1">
    <citation type="submission" date="2015-11" db="EMBL/GenBank/DDBJ databases">
        <title>Genomic analysis of 38 Legionella species identifies large and diverse effector repertoires.</title>
        <authorList>
            <person name="Burstein D."/>
            <person name="Amaro F."/>
            <person name="Zusman T."/>
            <person name="Lifshitz Z."/>
            <person name="Cohen O."/>
            <person name="Gilbert J.A."/>
            <person name="Pupko T."/>
            <person name="Shuman H.A."/>
            <person name="Segal G."/>
        </authorList>
    </citation>
    <scope>NUCLEOTIDE SEQUENCE [LARGE SCALE GENOMIC DNA]</scope>
    <source>
        <strain evidence="4 5">Mt.St.Helens-9</strain>
    </source>
</reference>
<dbReference type="NCBIfam" id="TIGR00021">
    <property type="entry name" value="rpiA"/>
    <property type="match status" value="1"/>
</dbReference>
<dbReference type="RefSeq" id="WP_058481989.1">
    <property type="nucleotide sequence ID" value="NZ_CAAAII010000002.1"/>
</dbReference>
<dbReference type="SUPFAM" id="SSF100950">
    <property type="entry name" value="NagB/RpiA/CoA transferase-like"/>
    <property type="match status" value="1"/>
</dbReference>
<comment type="subunit">
    <text evidence="3">Homodimer.</text>
</comment>
<dbReference type="AlphaFoldDB" id="A0A0W0ZAV4"/>
<keyword evidence="2 3" id="KW-0413">Isomerase</keyword>
<gene>
    <name evidence="3" type="primary">rpiA</name>
    <name evidence="4" type="ORF">Lspi_0046</name>
</gene>
<dbReference type="SUPFAM" id="SSF75445">
    <property type="entry name" value="D-ribose-5-phosphate isomerase (RpiA), lid domain"/>
    <property type="match status" value="1"/>
</dbReference>
<dbReference type="UniPathway" id="UPA00115">
    <property type="reaction ID" value="UER00412"/>
</dbReference>
<feature type="binding site" evidence="3">
    <location>
        <begin position="26"/>
        <end position="29"/>
    </location>
    <ligand>
        <name>substrate</name>
    </ligand>
</feature>
<dbReference type="CDD" id="cd01398">
    <property type="entry name" value="RPI_A"/>
    <property type="match status" value="1"/>
</dbReference>
<organism evidence="4 5">
    <name type="scientific">Legionella spiritensis</name>
    <dbReference type="NCBI Taxonomy" id="452"/>
    <lineage>
        <taxon>Bacteria</taxon>
        <taxon>Pseudomonadati</taxon>
        <taxon>Pseudomonadota</taxon>
        <taxon>Gammaproteobacteria</taxon>
        <taxon>Legionellales</taxon>
        <taxon>Legionellaceae</taxon>
        <taxon>Legionella</taxon>
    </lineage>
</organism>
<dbReference type="PANTHER" id="PTHR11934">
    <property type="entry name" value="RIBOSE-5-PHOSPHATE ISOMERASE"/>
    <property type="match status" value="1"/>
</dbReference>
<comment type="pathway">
    <text evidence="3">Carbohydrate degradation; pentose phosphate pathway; D-ribose 5-phosphate from D-ribulose 5-phosphate (non-oxidative stage): step 1/1.</text>
</comment>
<dbReference type="EC" id="5.3.1.6" evidence="3"/>
<keyword evidence="5" id="KW-1185">Reference proteome</keyword>
<comment type="catalytic activity">
    <reaction evidence="1 3">
        <text>aldehydo-D-ribose 5-phosphate = D-ribulose 5-phosphate</text>
        <dbReference type="Rhea" id="RHEA:14657"/>
        <dbReference type="ChEBI" id="CHEBI:58121"/>
        <dbReference type="ChEBI" id="CHEBI:58273"/>
        <dbReference type="EC" id="5.3.1.6"/>
    </reaction>
</comment>
<dbReference type="FunFam" id="3.30.70.260:FF:000004">
    <property type="entry name" value="Ribose-5-phosphate isomerase A"/>
    <property type="match status" value="1"/>
</dbReference>
<dbReference type="InterPro" id="IPR037171">
    <property type="entry name" value="NagB/RpiA_transferase-like"/>
</dbReference>
<dbReference type="Gene3D" id="3.40.50.1360">
    <property type="match status" value="1"/>
</dbReference>
<dbReference type="EMBL" id="LNYX01000001">
    <property type="protein sequence ID" value="KTD66283.1"/>
    <property type="molecule type" value="Genomic_DNA"/>
</dbReference>
<dbReference type="InterPro" id="IPR004788">
    <property type="entry name" value="Ribose5P_isomerase_type_A"/>
</dbReference>
<evidence type="ECO:0000313" key="5">
    <source>
        <dbReference type="Proteomes" id="UP000054877"/>
    </source>
</evidence>
<sequence length="215" mass="23026">MSDLKLKAARAALEYLDNETVIGVGTGSTVNFFIDQLATVKHRIDACVASSRATEARLRALGIPVIDLNAAGDLNIYVDGADEVTERHEMIKGGGGALTREKIIATVASQFLCIVDESKVVKRLGHFPLAVEVLPLARSYVARELVKLGGDPEYREGFITDNGNIILDVFNLEITTPIALEEAIKLIPGVVESGLFAKRTADKVLVAGSQGVQPL</sequence>
<dbReference type="GO" id="GO:0004751">
    <property type="term" value="F:ribose-5-phosphate isomerase activity"/>
    <property type="evidence" value="ECO:0007669"/>
    <property type="project" value="UniProtKB-UniRule"/>
</dbReference>
<dbReference type="InterPro" id="IPR020672">
    <property type="entry name" value="Ribose5P_isomerase_typA_subgr"/>
</dbReference>
<dbReference type="PANTHER" id="PTHR11934:SF0">
    <property type="entry name" value="RIBOSE-5-PHOSPHATE ISOMERASE"/>
    <property type="match status" value="1"/>
</dbReference>
<proteinExistence type="inferred from homology"/>
<dbReference type="Proteomes" id="UP000054877">
    <property type="component" value="Unassembled WGS sequence"/>
</dbReference>
<dbReference type="HAMAP" id="MF_00170">
    <property type="entry name" value="Rib_5P_isom_A"/>
    <property type="match status" value="1"/>
</dbReference>
<dbReference type="FunFam" id="3.40.50.1360:FF:000001">
    <property type="entry name" value="Ribose-5-phosphate isomerase A"/>
    <property type="match status" value="1"/>
</dbReference>
<dbReference type="GO" id="GO:0005829">
    <property type="term" value="C:cytosol"/>
    <property type="evidence" value="ECO:0007669"/>
    <property type="project" value="TreeGrafter"/>
</dbReference>
<comment type="function">
    <text evidence="3">Catalyzes the reversible conversion of ribose-5-phosphate to ribulose 5-phosphate.</text>
</comment>
<feature type="binding site" evidence="3">
    <location>
        <begin position="92"/>
        <end position="95"/>
    </location>
    <ligand>
        <name>substrate</name>
    </ligand>
</feature>
<dbReference type="STRING" id="452.Lspi_0046"/>
<evidence type="ECO:0000256" key="3">
    <source>
        <dbReference type="HAMAP-Rule" id="MF_00170"/>
    </source>
</evidence>
<dbReference type="GO" id="GO:0009052">
    <property type="term" value="P:pentose-phosphate shunt, non-oxidative branch"/>
    <property type="evidence" value="ECO:0007669"/>
    <property type="project" value="UniProtKB-UniRule"/>
</dbReference>
<comment type="similarity">
    <text evidence="3">Belongs to the ribose 5-phosphate isomerase family.</text>
</comment>
<feature type="active site" description="Proton acceptor" evidence="3">
    <location>
        <position position="101"/>
    </location>
</feature>
<evidence type="ECO:0000313" key="4">
    <source>
        <dbReference type="EMBL" id="KTD66283.1"/>
    </source>
</evidence>